<dbReference type="InterPro" id="IPR000719">
    <property type="entry name" value="Prot_kinase_dom"/>
</dbReference>
<evidence type="ECO:0000256" key="2">
    <source>
        <dbReference type="ARBA" id="ARBA00012513"/>
    </source>
</evidence>
<dbReference type="RefSeq" id="XP_015889956.3">
    <property type="nucleotide sequence ID" value="XM_016034470.4"/>
</dbReference>
<dbReference type="SUPFAM" id="SSF56112">
    <property type="entry name" value="Protein kinase-like (PK-like)"/>
    <property type="match status" value="1"/>
</dbReference>
<dbReference type="AlphaFoldDB" id="A0A6P4A6W9"/>
<keyword evidence="12 17" id="KW-1133">Transmembrane helix</keyword>
<evidence type="ECO:0000256" key="6">
    <source>
        <dbReference type="ARBA" id="ARBA00022692"/>
    </source>
</evidence>
<keyword evidence="11 16" id="KW-0067">ATP-binding</keyword>
<dbReference type="PANTHER" id="PTHR45631:SF206">
    <property type="entry name" value="PROTEIN KINASE DOMAIN-CONTAINING PROTEIN"/>
    <property type="match status" value="1"/>
</dbReference>
<evidence type="ECO:0000313" key="20">
    <source>
        <dbReference type="RefSeq" id="XP_015889956.3"/>
    </source>
</evidence>
<dbReference type="SUPFAM" id="SSF52058">
    <property type="entry name" value="L domain-like"/>
    <property type="match status" value="1"/>
</dbReference>
<dbReference type="GO" id="GO:0016020">
    <property type="term" value="C:membrane"/>
    <property type="evidence" value="ECO:0007669"/>
    <property type="project" value="UniProtKB-SubCell"/>
</dbReference>
<sequence length="949" mass="106996">MGHFPLCIYFIVLPPRKKMFSIFCFFKIHSKHYWMGMVSRGRKALVVWFMFATLLGTLASTEGLTVFAADNNFVSIHNGNGNRRKLDDIAGSISIDCGIAEDFSYIDRTTGIPYISDSTFIDTGINKVISARFISQTLQRALLNVRSFPKGKRNCYTLRHPEGKATIYLIRASFMYGNYDESDRLPEFSLYVGVNFWDTVKFDNASHVVIREILHVPLMDTIDVCLLDTGLGTPFISALELRHFHNSSYRTQSGSLVLFKRFDIGSTTNRIVRYKEDAYDRMWFPYNIPSSVSINSSFTIDSLNDNEYKLPSTVMKTAMRPLDVNDSLDFELDTGDPSLEFYVYMHFAELEKLQRNQHREFDVELNGNIWAKSIVPEYLHSKTIFTNDSVRGTKLKFSLYRTINSTLPPILNAMEIYLVKDFLQEPTDQEDVNAIKDIKSSYRIVKSWQGDPCEPMRYSWDGLNCSYNGYESPRITSLNLASSGLTGHISPLFSKFTTLEYLDLSNNSLTGEVPDFLSQLVNLRELNLSRNKLSGLVPASLMALSKNSSLTLSLDGNVDLCLTAPCKEEKKKKKNNIVVPLVSALVPSLIILAALIIIWRCKTKQSIHQGQATVVKSHKREGLLKSNNQQFTYSEIVSMTKNFQSLIGKGGFGMVYHGYLNDGTQVAVKMLSTLSNQSSSQFQNEAQLLMRVHHRNLASIIGYCNEGGNMGIVFEYMAYGNLENYLSDKTKVLSWKERLQIAVDAAQGLEYLHHGCKPPIIHRDVKTANILLNKNLHAQLADFGFSKLFPLETVSHLSATVIGTVGYLDPEYYISQRLTEKSDVYSFGIVVLQLITGHPAVIKSHDNIHIVEWVRPILTRGDIRDIVDPSLEGNVNSNSVWKALEIAMACAGSKSIERPTMNDVVVDLKQCLEMANDIRHTWEIGSQTMQSIDYSGANCTELEMGPPAR</sequence>
<feature type="domain" description="Protein kinase" evidence="18">
    <location>
        <begin position="641"/>
        <end position="923"/>
    </location>
</feature>
<reference evidence="20" key="2">
    <citation type="submission" date="2025-08" db="UniProtKB">
        <authorList>
            <consortium name="RefSeq"/>
        </authorList>
    </citation>
    <scope>IDENTIFICATION</scope>
    <source>
        <tissue evidence="20">Seedling</tissue>
    </source>
</reference>
<keyword evidence="3" id="KW-0723">Serine/threonine-protein kinase</keyword>
<dbReference type="PROSITE" id="PS00108">
    <property type="entry name" value="PROTEIN_KINASE_ST"/>
    <property type="match status" value="1"/>
</dbReference>
<dbReference type="EC" id="2.7.11.1" evidence="2"/>
<dbReference type="PANTHER" id="PTHR45631">
    <property type="entry name" value="OS07G0107800 PROTEIN-RELATED"/>
    <property type="match status" value="1"/>
</dbReference>
<evidence type="ECO:0000256" key="16">
    <source>
        <dbReference type="PROSITE-ProRule" id="PRU10141"/>
    </source>
</evidence>
<dbReference type="InterPro" id="IPR001245">
    <property type="entry name" value="Ser-Thr/Tyr_kinase_cat_dom"/>
</dbReference>
<organism evidence="19 20">
    <name type="scientific">Ziziphus jujuba</name>
    <name type="common">Chinese jujube</name>
    <name type="synonym">Ziziphus sativa</name>
    <dbReference type="NCBI Taxonomy" id="326968"/>
    <lineage>
        <taxon>Eukaryota</taxon>
        <taxon>Viridiplantae</taxon>
        <taxon>Streptophyta</taxon>
        <taxon>Embryophyta</taxon>
        <taxon>Tracheophyta</taxon>
        <taxon>Spermatophyta</taxon>
        <taxon>Magnoliopsida</taxon>
        <taxon>eudicotyledons</taxon>
        <taxon>Gunneridae</taxon>
        <taxon>Pentapetalae</taxon>
        <taxon>rosids</taxon>
        <taxon>fabids</taxon>
        <taxon>Rosales</taxon>
        <taxon>Rhamnaceae</taxon>
        <taxon>Paliureae</taxon>
        <taxon>Ziziphus</taxon>
    </lineage>
</organism>
<evidence type="ECO:0000256" key="7">
    <source>
        <dbReference type="ARBA" id="ARBA00022729"/>
    </source>
</evidence>
<evidence type="ECO:0000256" key="5">
    <source>
        <dbReference type="ARBA" id="ARBA00022679"/>
    </source>
</evidence>
<evidence type="ECO:0000256" key="17">
    <source>
        <dbReference type="SAM" id="Phobius"/>
    </source>
</evidence>
<keyword evidence="9 16" id="KW-0547">Nucleotide-binding</keyword>
<keyword evidence="4" id="KW-0433">Leucine-rich repeat</keyword>
<gene>
    <name evidence="20" type="primary">LOC107424624</name>
</gene>
<evidence type="ECO:0000256" key="9">
    <source>
        <dbReference type="ARBA" id="ARBA00022741"/>
    </source>
</evidence>
<dbReference type="InterPro" id="IPR017441">
    <property type="entry name" value="Protein_kinase_ATP_BS"/>
</dbReference>
<comment type="catalytic activity">
    <reaction evidence="15">
        <text>L-seryl-[protein] + ATP = O-phospho-L-seryl-[protein] + ADP + H(+)</text>
        <dbReference type="Rhea" id="RHEA:17989"/>
        <dbReference type="Rhea" id="RHEA-COMP:9863"/>
        <dbReference type="Rhea" id="RHEA-COMP:11604"/>
        <dbReference type="ChEBI" id="CHEBI:15378"/>
        <dbReference type="ChEBI" id="CHEBI:29999"/>
        <dbReference type="ChEBI" id="CHEBI:30616"/>
        <dbReference type="ChEBI" id="CHEBI:83421"/>
        <dbReference type="ChEBI" id="CHEBI:456216"/>
        <dbReference type="EC" id="2.7.11.1"/>
    </reaction>
</comment>
<feature type="transmembrane region" description="Helical" evidence="17">
    <location>
        <begin position="577"/>
        <end position="599"/>
    </location>
</feature>
<comment type="subcellular location">
    <subcellularLocation>
        <location evidence="1">Membrane</location>
        <topology evidence="1">Single-pass membrane protein</topology>
    </subcellularLocation>
</comment>
<evidence type="ECO:0000259" key="18">
    <source>
        <dbReference type="PROSITE" id="PS50011"/>
    </source>
</evidence>
<dbReference type="Proteomes" id="UP001652623">
    <property type="component" value="Chromosome 1"/>
</dbReference>
<dbReference type="Pfam" id="PF12819">
    <property type="entry name" value="Malectin_like"/>
    <property type="match status" value="1"/>
</dbReference>
<dbReference type="Pfam" id="PF13855">
    <property type="entry name" value="LRR_8"/>
    <property type="match status" value="1"/>
</dbReference>
<keyword evidence="13 17" id="KW-0472">Membrane</keyword>
<reference evidence="19" key="1">
    <citation type="submission" date="2025-05" db="UniProtKB">
        <authorList>
            <consortium name="RefSeq"/>
        </authorList>
    </citation>
    <scope>NUCLEOTIDE SEQUENCE [LARGE SCALE GENOMIC DNA]</scope>
</reference>
<dbReference type="PROSITE" id="PS50011">
    <property type="entry name" value="PROTEIN_KINASE_DOM"/>
    <property type="match status" value="1"/>
</dbReference>
<dbReference type="SMART" id="SM00220">
    <property type="entry name" value="S_TKc"/>
    <property type="match status" value="1"/>
</dbReference>
<evidence type="ECO:0000256" key="12">
    <source>
        <dbReference type="ARBA" id="ARBA00022989"/>
    </source>
</evidence>
<evidence type="ECO:0000256" key="11">
    <source>
        <dbReference type="ARBA" id="ARBA00022840"/>
    </source>
</evidence>
<evidence type="ECO:0000256" key="13">
    <source>
        <dbReference type="ARBA" id="ARBA00023136"/>
    </source>
</evidence>
<evidence type="ECO:0000256" key="3">
    <source>
        <dbReference type="ARBA" id="ARBA00022527"/>
    </source>
</evidence>
<dbReference type="InterPro" id="IPR011009">
    <property type="entry name" value="Kinase-like_dom_sf"/>
</dbReference>
<accession>A0A6P4A6W9</accession>
<dbReference type="InterPro" id="IPR008271">
    <property type="entry name" value="Ser/Thr_kinase_AS"/>
</dbReference>
<evidence type="ECO:0000256" key="4">
    <source>
        <dbReference type="ARBA" id="ARBA00022614"/>
    </source>
</evidence>
<proteinExistence type="predicted"/>
<protein>
    <recommendedName>
        <fullName evidence="2">non-specific serine/threonine protein kinase</fullName>
        <ecNumber evidence="2">2.7.11.1</ecNumber>
    </recommendedName>
</protein>
<feature type="binding site" evidence="16">
    <location>
        <position position="669"/>
    </location>
    <ligand>
        <name>ATP</name>
        <dbReference type="ChEBI" id="CHEBI:30616"/>
    </ligand>
</feature>
<dbReference type="GeneID" id="107424624"/>
<name>A0A6P4A6W9_ZIZJJ</name>
<evidence type="ECO:0000256" key="1">
    <source>
        <dbReference type="ARBA" id="ARBA00004167"/>
    </source>
</evidence>
<dbReference type="Gene3D" id="3.80.10.10">
    <property type="entry name" value="Ribonuclease Inhibitor"/>
    <property type="match status" value="1"/>
</dbReference>
<keyword evidence="8" id="KW-0677">Repeat</keyword>
<dbReference type="InterPro" id="IPR032675">
    <property type="entry name" value="LRR_dom_sf"/>
</dbReference>
<dbReference type="PROSITE" id="PS51450">
    <property type="entry name" value="LRR"/>
    <property type="match status" value="2"/>
</dbReference>
<dbReference type="PROSITE" id="PS00107">
    <property type="entry name" value="PROTEIN_KINASE_ATP"/>
    <property type="match status" value="1"/>
</dbReference>
<evidence type="ECO:0000256" key="8">
    <source>
        <dbReference type="ARBA" id="ARBA00022737"/>
    </source>
</evidence>
<dbReference type="Pfam" id="PF07714">
    <property type="entry name" value="PK_Tyr_Ser-Thr"/>
    <property type="match status" value="1"/>
</dbReference>
<evidence type="ECO:0000256" key="10">
    <source>
        <dbReference type="ARBA" id="ARBA00022777"/>
    </source>
</evidence>
<dbReference type="CDD" id="cd14066">
    <property type="entry name" value="STKc_IRAK"/>
    <property type="match status" value="1"/>
</dbReference>
<dbReference type="InterPro" id="IPR024788">
    <property type="entry name" value="Malectin-like_Carb-bd_dom"/>
</dbReference>
<comment type="catalytic activity">
    <reaction evidence="14">
        <text>L-threonyl-[protein] + ATP = O-phospho-L-threonyl-[protein] + ADP + H(+)</text>
        <dbReference type="Rhea" id="RHEA:46608"/>
        <dbReference type="Rhea" id="RHEA-COMP:11060"/>
        <dbReference type="Rhea" id="RHEA-COMP:11605"/>
        <dbReference type="ChEBI" id="CHEBI:15378"/>
        <dbReference type="ChEBI" id="CHEBI:30013"/>
        <dbReference type="ChEBI" id="CHEBI:30616"/>
        <dbReference type="ChEBI" id="CHEBI:61977"/>
        <dbReference type="ChEBI" id="CHEBI:456216"/>
        <dbReference type="EC" id="2.7.11.1"/>
    </reaction>
</comment>
<keyword evidence="19" id="KW-1185">Reference proteome</keyword>
<evidence type="ECO:0000256" key="14">
    <source>
        <dbReference type="ARBA" id="ARBA00047899"/>
    </source>
</evidence>
<dbReference type="PRINTS" id="PR00019">
    <property type="entry name" value="LEURICHRPT"/>
</dbReference>
<dbReference type="KEGG" id="zju:107424624"/>
<dbReference type="Gene3D" id="1.10.510.10">
    <property type="entry name" value="Transferase(Phosphotransferase) domain 1"/>
    <property type="match status" value="1"/>
</dbReference>
<dbReference type="Gene3D" id="3.30.200.20">
    <property type="entry name" value="Phosphorylase Kinase, domain 1"/>
    <property type="match status" value="1"/>
</dbReference>
<evidence type="ECO:0000313" key="19">
    <source>
        <dbReference type="Proteomes" id="UP001652623"/>
    </source>
</evidence>
<keyword evidence="7" id="KW-0732">Signal</keyword>
<keyword evidence="6 17" id="KW-0812">Transmembrane</keyword>
<keyword evidence="5" id="KW-0808">Transferase</keyword>
<dbReference type="GO" id="GO:0005524">
    <property type="term" value="F:ATP binding"/>
    <property type="evidence" value="ECO:0007669"/>
    <property type="project" value="UniProtKB-UniRule"/>
</dbReference>
<evidence type="ECO:0000256" key="15">
    <source>
        <dbReference type="ARBA" id="ARBA00048679"/>
    </source>
</evidence>
<dbReference type="InterPro" id="IPR001611">
    <property type="entry name" value="Leu-rich_rpt"/>
</dbReference>
<dbReference type="GO" id="GO:0004674">
    <property type="term" value="F:protein serine/threonine kinase activity"/>
    <property type="evidence" value="ECO:0007669"/>
    <property type="project" value="UniProtKB-KW"/>
</dbReference>
<dbReference type="InParanoid" id="A0A6P4A6W9"/>
<keyword evidence="10" id="KW-0418">Kinase</keyword>